<comment type="caution">
    <text evidence="7">The sequence shown here is derived from an EMBL/GenBank/DDBJ whole genome shotgun (WGS) entry which is preliminary data.</text>
</comment>
<keyword evidence="4" id="KW-0378">Hydrolase</keyword>
<evidence type="ECO:0000256" key="3">
    <source>
        <dbReference type="ARBA" id="ARBA00022723"/>
    </source>
</evidence>
<keyword evidence="3" id="KW-0479">Metal-binding</keyword>
<name>A0ABW6QVF9_9NOCA</name>
<evidence type="ECO:0000259" key="6">
    <source>
        <dbReference type="Pfam" id="PF13470"/>
    </source>
</evidence>
<keyword evidence="8" id="KW-1185">Reference proteome</keyword>
<keyword evidence="5" id="KW-0460">Magnesium</keyword>
<dbReference type="EMBL" id="JBIAPI010000005">
    <property type="protein sequence ID" value="MFF3225224.1"/>
    <property type="molecule type" value="Genomic_DNA"/>
</dbReference>
<protein>
    <submittedName>
        <fullName evidence="7">PIN domain-containing protein</fullName>
    </submittedName>
</protein>
<evidence type="ECO:0000256" key="4">
    <source>
        <dbReference type="ARBA" id="ARBA00022801"/>
    </source>
</evidence>
<evidence type="ECO:0000313" key="7">
    <source>
        <dbReference type="EMBL" id="MFF3225224.1"/>
    </source>
</evidence>
<reference evidence="7 8" key="1">
    <citation type="submission" date="2024-10" db="EMBL/GenBank/DDBJ databases">
        <title>The Natural Products Discovery Center: Release of the First 8490 Sequenced Strains for Exploring Actinobacteria Biosynthetic Diversity.</title>
        <authorList>
            <person name="Kalkreuter E."/>
            <person name="Kautsar S.A."/>
            <person name="Yang D."/>
            <person name="Bader C.D."/>
            <person name="Teijaro C.N."/>
            <person name="Fluegel L."/>
            <person name="Davis C.M."/>
            <person name="Simpson J.R."/>
            <person name="Lauterbach L."/>
            <person name="Steele A.D."/>
            <person name="Gui C."/>
            <person name="Meng S."/>
            <person name="Li G."/>
            <person name="Viehrig K."/>
            <person name="Ye F."/>
            <person name="Su P."/>
            <person name="Kiefer A.F."/>
            <person name="Nichols A."/>
            <person name="Cepeda A.J."/>
            <person name="Yan W."/>
            <person name="Fan B."/>
            <person name="Jiang Y."/>
            <person name="Adhikari A."/>
            <person name="Zheng C.-J."/>
            <person name="Schuster L."/>
            <person name="Cowan T.M."/>
            <person name="Smanski M.J."/>
            <person name="Chevrette M.G."/>
            <person name="De Carvalho L.P.S."/>
            <person name="Shen B."/>
        </authorList>
    </citation>
    <scope>NUCLEOTIDE SEQUENCE [LARGE SCALE GENOMIC DNA]</scope>
    <source>
        <strain evidence="7 8">NPDC003040</strain>
    </source>
</reference>
<evidence type="ECO:0000256" key="5">
    <source>
        <dbReference type="ARBA" id="ARBA00022842"/>
    </source>
</evidence>
<evidence type="ECO:0000256" key="1">
    <source>
        <dbReference type="ARBA" id="ARBA00022649"/>
    </source>
</evidence>
<dbReference type="InterPro" id="IPR002716">
    <property type="entry name" value="PIN_dom"/>
</dbReference>
<dbReference type="SUPFAM" id="SSF88723">
    <property type="entry name" value="PIN domain-like"/>
    <property type="match status" value="1"/>
</dbReference>
<dbReference type="RefSeq" id="WP_387719580.1">
    <property type="nucleotide sequence ID" value="NZ_JBIAPI010000005.1"/>
</dbReference>
<evidence type="ECO:0000313" key="8">
    <source>
        <dbReference type="Proteomes" id="UP001601948"/>
    </source>
</evidence>
<dbReference type="Pfam" id="PF13470">
    <property type="entry name" value="PIN_3"/>
    <property type="match status" value="1"/>
</dbReference>
<proteinExistence type="predicted"/>
<feature type="domain" description="PIN" evidence="6">
    <location>
        <begin position="12"/>
        <end position="119"/>
    </location>
</feature>
<organism evidence="7 8">
    <name type="scientific">Nocardia suismassiliense</name>
    <dbReference type="NCBI Taxonomy" id="2077092"/>
    <lineage>
        <taxon>Bacteria</taxon>
        <taxon>Bacillati</taxon>
        <taxon>Actinomycetota</taxon>
        <taxon>Actinomycetes</taxon>
        <taxon>Mycobacteriales</taxon>
        <taxon>Nocardiaceae</taxon>
        <taxon>Nocardia</taxon>
    </lineage>
</organism>
<dbReference type="Proteomes" id="UP001601948">
    <property type="component" value="Unassembled WGS sequence"/>
</dbReference>
<dbReference type="InterPro" id="IPR029060">
    <property type="entry name" value="PIN-like_dom_sf"/>
</dbReference>
<evidence type="ECO:0000256" key="2">
    <source>
        <dbReference type="ARBA" id="ARBA00022722"/>
    </source>
</evidence>
<keyword evidence="1" id="KW-1277">Toxin-antitoxin system</keyword>
<keyword evidence="2" id="KW-0540">Nuclease</keyword>
<sequence>MLDMVSGRGTNVLVDANVLYSRTLRDWLALLYLHGEMFEVMWTDDIMAEFHYHLRKRNPFLDDAQVGGIRRRLEGVFKTGRVSGYTVDANGVYPDPGDAHVHCAAVHGNADILLTNNVKHFREIDDLPYEIYSADEFFELVDDAAPHAVLVVTKEQLIYHVRRSGNGSVSLPEMLKRAGAPLFAERVRQHLHTLDITALLSVPTTS</sequence>
<accession>A0ABW6QVF9</accession>
<gene>
    <name evidence="7" type="ORF">ACFYV7_20700</name>
</gene>